<evidence type="ECO:0000313" key="3">
    <source>
        <dbReference type="Proteomes" id="UP001305521"/>
    </source>
</evidence>
<organism evidence="2 3">
    <name type="scientific">Sediminicoccus rosea</name>
    <dbReference type="NCBI Taxonomy" id="1225128"/>
    <lineage>
        <taxon>Bacteria</taxon>
        <taxon>Pseudomonadati</taxon>
        <taxon>Pseudomonadota</taxon>
        <taxon>Alphaproteobacteria</taxon>
        <taxon>Acetobacterales</taxon>
        <taxon>Roseomonadaceae</taxon>
        <taxon>Sediminicoccus</taxon>
    </lineage>
</organism>
<reference evidence="2 3" key="1">
    <citation type="submission" date="2023-11" db="EMBL/GenBank/DDBJ databases">
        <title>Arctic aerobic anoxygenic photoheterotroph Sediminicoccus rosea KRV36 adapts its photosynthesis to long days of polar summer.</title>
        <authorList>
            <person name="Tomasch J."/>
            <person name="Kopejtka K."/>
            <person name="Bily T."/>
            <person name="Gardiner A.T."/>
            <person name="Gardian Z."/>
            <person name="Shivaramu S."/>
            <person name="Koblizek M."/>
            <person name="Engelhardt F."/>
            <person name="Kaftan D."/>
        </authorList>
    </citation>
    <scope>NUCLEOTIDE SEQUENCE [LARGE SCALE GENOMIC DNA]</scope>
    <source>
        <strain evidence="2 3">R-30</strain>
    </source>
</reference>
<dbReference type="Proteomes" id="UP001305521">
    <property type="component" value="Chromosome"/>
</dbReference>
<dbReference type="EMBL" id="CP137852">
    <property type="protein sequence ID" value="WPB83323.1"/>
    <property type="molecule type" value="Genomic_DNA"/>
</dbReference>
<keyword evidence="1" id="KW-0175">Coiled coil</keyword>
<evidence type="ECO:0000256" key="1">
    <source>
        <dbReference type="SAM" id="Coils"/>
    </source>
</evidence>
<protein>
    <submittedName>
        <fullName evidence="2">Uncharacterized protein</fullName>
    </submittedName>
</protein>
<evidence type="ECO:0000313" key="2">
    <source>
        <dbReference type="EMBL" id="WPB83323.1"/>
    </source>
</evidence>
<keyword evidence="3" id="KW-1185">Reference proteome</keyword>
<sequence length="90" mass="9941">MAEILAFPQKPEDRLRAALRRLDDALAEQKLAFTEFRTNLAALGGAVSGLEGSLNQYRANLAATQQDVARSQEAAKRLEKTADIWLQTAR</sequence>
<gene>
    <name evidence="2" type="ORF">R9Z33_14540</name>
</gene>
<dbReference type="Gene3D" id="1.20.5.300">
    <property type="match status" value="1"/>
</dbReference>
<proteinExistence type="predicted"/>
<dbReference type="RefSeq" id="WP_318647301.1">
    <property type="nucleotide sequence ID" value="NZ_CP137852.1"/>
</dbReference>
<name>A0ABZ0PCA4_9PROT</name>
<accession>A0ABZ0PCA4</accession>
<feature type="coiled-coil region" evidence="1">
    <location>
        <begin position="47"/>
        <end position="81"/>
    </location>
</feature>